<keyword evidence="2" id="KW-1185">Reference proteome</keyword>
<organism evidence="1 2">
    <name type="scientific">Sporanaerobium hydrogeniformans</name>
    <dbReference type="NCBI Taxonomy" id="3072179"/>
    <lineage>
        <taxon>Bacteria</taxon>
        <taxon>Bacillati</taxon>
        <taxon>Bacillota</taxon>
        <taxon>Clostridia</taxon>
        <taxon>Lachnospirales</taxon>
        <taxon>Lachnospiraceae</taxon>
        <taxon>Sporanaerobium</taxon>
    </lineage>
</organism>
<dbReference type="EMBL" id="PEDL01000011">
    <property type="protein sequence ID" value="PHV70369.1"/>
    <property type="molecule type" value="Genomic_DNA"/>
</dbReference>
<protein>
    <submittedName>
        <fullName evidence="1">Nucleoside triphosphate pyrophosphohydrolase</fullName>
    </submittedName>
</protein>
<comment type="caution">
    <text evidence="1">The sequence shown here is derived from an EMBL/GenBank/DDBJ whole genome shotgun (WGS) entry which is preliminary data.</text>
</comment>
<proteinExistence type="predicted"/>
<reference evidence="1" key="1">
    <citation type="submission" date="2017-10" db="EMBL/GenBank/DDBJ databases">
        <title>Genome sequence of cellulolytic Lachnospiraceae bacterium XHS1971 isolated from hotspring sediment.</title>
        <authorList>
            <person name="Vasudevan G."/>
            <person name="Joshi A.J."/>
            <person name="Hivarkar S."/>
            <person name="Lanjekar V.B."/>
            <person name="Dhakephalkar P.K."/>
            <person name="Dagar S."/>
        </authorList>
    </citation>
    <scope>NUCLEOTIDE SEQUENCE</scope>
    <source>
        <strain evidence="1">XHS1971</strain>
    </source>
</reference>
<sequence>MEDKYTYKQLVDIVERLRGENGCPWDRAQTHISLLPHLMEESYELMEAIKKQDIPNMKEELGDVFLQVLLHSQIAKEEGSFTMEEVIHELASKLVYRHPHVFQDVPGADTPDKVLVTWEALKKIEKNEKSVTESMERVAKALPALIKAQKVQKKAAKVGFFWEDAEGVIDKIMEELEEVREAMRLGNNTKVEEELGDLLFSVVNLSTFFDLNPEFALTKSLEKFINRFRYIENTAFSQGKELKDISFEEMDRLWDDCKKLE</sequence>
<name>A0AC61DAR9_9FIRM</name>
<evidence type="ECO:0000313" key="2">
    <source>
        <dbReference type="Proteomes" id="UP000224460"/>
    </source>
</evidence>
<dbReference type="Proteomes" id="UP000224460">
    <property type="component" value="Unassembled WGS sequence"/>
</dbReference>
<gene>
    <name evidence="1" type="ORF">CS063_10845</name>
</gene>
<evidence type="ECO:0000313" key="1">
    <source>
        <dbReference type="EMBL" id="PHV70369.1"/>
    </source>
</evidence>
<accession>A0AC61DAR9</accession>